<dbReference type="InterPro" id="IPR000297">
    <property type="entry name" value="PPIase_PpiC"/>
</dbReference>
<evidence type="ECO:0000256" key="2">
    <source>
        <dbReference type="SAM" id="Phobius"/>
    </source>
</evidence>
<dbReference type="SUPFAM" id="SSF109998">
    <property type="entry name" value="Triger factor/SurA peptide-binding domain-like"/>
    <property type="match status" value="1"/>
</dbReference>
<name>A0A2M7XD87_9BACT</name>
<keyword evidence="2" id="KW-1133">Transmembrane helix</keyword>
<dbReference type="Proteomes" id="UP000231263">
    <property type="component" value="Unassembled WGS sequence"/>
</dbReference>
<protein>
    <recommendedName>
        <fullName evidence="3">PpiC domain-containing protein</fullName>
    </recommendedName>
</protein>
<evidence type="ECO:0000256" key="1">
    <source>
        <dbReference type="PROSITE-ProRule" id="PRU00278"/>
    </source>
</evidence>
<keyword evidence="2" id="KW-0472">Membrane</keyword>
<dbReference type="InterPro" id="IPR046357">
    <property type="entry name" value="PPIase_dom_sf"/>
</dbReference>
<keyword evidence="2" id="KW-0812">Transmembrane</keyword>
<feature type="domain" description="PpiC" evidence="3">
    <location>
        <begin position="150"/>
        <end position="254"/>
    </location>
</feature>
<reference evidence="5" key="1">
    <citation type="submission" date="2017-09" db="EMBL/GenBank/DDBJ databases">
        <title>Depth-based differentiation of microbial function through sediment-hosted aquifers and enrichment of novel symbionts in the deep terrestrial subsurface.</title>
        <authorList>
            <person name="Probst A.J."/>
            <person name="Ladd B."/>
            <person name="Jarett J.K."/>
            <person name="Geller-Mcgrath D.E."/>
            <person name="Sieber C.M.K."/>
            <person name="Emerson J.B."/>
            <person name="Anantharaman K."/>
            <person name="Thomas B.C."/>
            <person name="Malmstrom R."/>
            <person name="Stieglmeier M."/>
            <person name="Klingl A."/>
            <person name="Woyke T."/>
            <person name="Ryan C.M."/>
            <person name="Banfield J.F."/>
        </authorList>
    </citation>
    <scope>NUCLEOTIDE SEQUENCE [LARGE SCALE GENOMIC DNA]</scope>
</reference>
<gene>
    <name evidence="4" type="ORF">CO173_04670</name>
</gene>
<dbReference type="PROSITE" id="PS50198">
    <property type="entry name" value="PPIC_PPIASE_2"/>
    <property type="match status" value="1"/>
</dbReference>
<organism evidence="4 5">
    <name type="scientific">Candidatus Uhrbacteria bacterium CG_4_9_14_3_um_filter_41_35</name>
    <dbReference type="NCBI Taxonomy" id="1975034"/>
    <lineage>
        <taxon>Bacteria</taxon>
        <taxon>Candidatus Uhriibacteriota</taxon>
    </lineage>
</organism>
<dbReference type="AlphaFoldDB" id="A0A2M7XD87"/>
<evidence type="ECO:0000259" key="3">
    <source>
        <dbReference type="PROSITE" id="PS50198"/>
    </source>
</evidence>
<dbReference type="InterPro" id="IPR027304">
    <property type="entry name" value="Trigger_fact/SurA_dom_sf"/>
</dbReference>
<dbReference type="Pfam" id="PF13616">
    <property type="entry name" value="Rotamase_3"/>
    <property type="match status" value="1"/>
</dbReference>
<keyword evidence="1" id="KW-0697">Rotamase</keyword>
<evidence type="ECO:0000313" key="4">
    <source>
        <dbReference type="EMBL" id="PJA45834.1"/>
    </source>
</evidence>
<dbReference type="SUPFAM" id="SSF54534">
    <property type="entry name" value="FKBP-like"/>
    <property type="match status" value="1"/>
</dbReference>
<sequence length="295" mass="33126">MKIARHEKFHNHEKRLSLSYVGSFFALAVLFASIIIGLFGFYVEHWYQGPASLIARVFPVPAAVVDRDIIWYGDVAKMAGIMDSIQKKTSNENNDPFTLALRRLIADKQLEQFGESLGVHVSQSSVQNFVMNEPGLADFLESVQWSEADYRKYIVTPLLIAQDSETVVAKNAEFQTEPLEKMHKILNDLDSGFNFTDLAMTRSDDLSAPSGGDTGYFTKDELPALYKDMFEAELGTVSPILEAEDFYSIAKVVDISGDPNERARVALQVITVNKTGMLPAFTKFKEQSKIKFFVR</sequence>
<keyword evidence="1" id="KW-0413">Isomerase</keyword>
<evidence type="ECO:0000313" key="5">
    <source>
        <dbReference type="Proteomes" id="UP000231263"/>
    </source>
</evidence>
<proteinExistence type="predicted"/>
<comment type="caution">
    <text evidence="4">The sequence shown here is derived from an EMBL/GenBank/DDBJ whole genome shotgun (WGS) entry which is preliminary data.</text>
</comment>
<dbReference type="Gene3D" id="3.10.50.40">
    <property type="match status" value="1"/>
</dbReference>
<feature type="transmembrane region" description="Helical" evidence="2">
    <location>
        <begin position="20"/>
        <end position="43"/>
    </location>
</feature>
<dbReference type="EMBL" id="PFWT01000025">
    <property type="protein sequence ID" value="PJA45834.1"/>
    <property type="molecule type" value="Genomic_DNA"/>
</dbReference>
<accession>A0A2M7XD87</accession>
<dbReference type="GO" id="GO:0003755">
    <property type="term" value="F:peptidyl-prolyl cis-trans isomerase activity"/>
    <property type="evidence" value="ECO:0007669"/>
    <property type="project" value="UniProtKB-KW"/>
</dbReference>